<keyword evidence="9" id="KW-1185">Reference proteome</keyword>
<name>A0A7D3XXF9_9BACT</name>
<feature type="binding site" evidence="5">
    <location>
        <begin position="86"/>
        <end position="89"/>
    </location>
    <ligand>
        <name>AMP</name>
        <dbReference type="ChEBI" id="CHEBI:456215"/>
    </ligand>
</feature>
<evidence type="ECO:0000313" key="8">
    <source>
        <dbReference type="EMBL" id="QKG80971.1"/>
    </source>
</evidence>
<dbReference type="Pfam" id="PF00406">
    <property type="entry name" value="ADK"/>
    <property type="match status" value="1"/>
</dbReference>
<dbReference type="UniPathway" id="UPA00588">
    <property type="reaction ID" value="UER00649"/>
</dbReference>
<evidence type="ECO:0000256" key="5">
    <source>
        <dbReference type="HAMAP-Rule" id="MF_00235"/>
    </source>
</evidence>
<feature type="binding site" evidence="5">
    <location>
        <position position="174"/>
    </location>
    <ligand>
        <name>ATP</name>
        <dbReference type="ChEBI" id="CHEBI:30616"/>
    </ligand>
</feature>
<comment type="caution">
    <text evidence="5">Lacks conserved residue(s) required for the propagation of feature annotation.</text>
</comment>
<feature type="binding site" evidence="5">
    <location>
        <begin position="58"/>
        <end position="60"/>
    </location>
    <ligand>
        <name>AMP</name>
        <dbReference type="ChEBI" id="CHEBI:456215"/>
    </ligand>
</feature>
<dbReference type="Gene3D" id="3.40.50.300">
    <property type="entry name" value="P-loop containing nucleotide triphosphate hydrolases"/>
    <property type="match status" value="1"/>
</dbReference>
<dbReference type="PROSITE" id="PS00113">
    <property type="entry name" value="ADENYLATE_KINASE"/>
    <property type="match status" value="1"/>
</dbReference>
<dbReference type="SUPFAM" id="SSF52540">
    <property type="entry name" value="P-loop containing nucleoside triphosphate hydrolases"/>
    <property type="match status" value="1"/>
</dbReference>
<dbReference type="RefSeq" id="WP_173076259.1">
    <property type="nucleotide sequence ID" value="NZ_CP041345.1"/>
</dbReference>
<evidence type="ECO:0000256" key="6">
    <source>
        <dbReference type="RuleBase" id="RU003330"/>
    </source>
</evidence>
<keyword evidence="4 5" id="KW-0418">Kinase</keyword>
<comment type="catalytic activity">
    <reaction evidence="5 7">
        <text>AMP + ATP = 2 ADP</text>
        <dbReference type="Rhea" id="RHEA:12973"/>
        <dbReference type="ChEBI" id="CHEBI:30616"/>
        <dbReference type="ChEBI" id="CHEBI:456215"/>
        <dbReference type="ChEBI" id="CHEBI:456216"/>
        <dbReference type="EC" id="2.7.4.3"/>
    </reaction>
</comment>
<gene>
    <name evidence="5" type="primary">adk</name>
    <name evidence="8" type="ORF">FHG85_12100</name>
</gene>
<dbReference type="AlphaFoldDB" id="A0A7D3XXF9"/>
<dbReference type="InterPro" id="IPR027417">
    <property type="entry name" value="P-loop_NTPase"/>
</dbReference>
<keyword evidence="1 5" id="KW-0808">Transferase</keyword>
<proteinExistence type="inferred from homology"/>
<feature type="binding site" evidence="5">
    <location>
        <position position="32"/>
    </location>
    <ligand>
        <name>AMP</name>
        <dbReference type="ChEBI" id="CHEBI:456215"/>
    </ligand>
</feature>
<dbReference type="HAMAP" id="MF_00235">
    <property type="entry name" value="Adenylate_kinase_Adk"/>
    <property type="match status" value="1"/>
</dbReference>
<feature type="region of interest" description="NMP" evidence="5">
    <location>
        <begin position="31"/>
        <end position="60"/>
    </location>
</feature>
<keyword evidence="2 5" id="KW-0545">Nucleotide biosynthesis</keyword>
<organism evidence="8 9">
    <name type="scientific">Tenuifilum thalassicum</name>
    <dbReference type="NCBI Taxonomy" id="2590900"/>
    <lineage>
        <taxon>Bacteria</taxon>
        <taxon>Pseudomonadati</taxon>
        <taxon>Bacteroidota</taxon>
        <taxon>Bacteroidia</taxon>
        <taxon>Bacteroidales</taxon>
        <taxon>Tenuifilaceae</taxon>
        <taxon>Tenuifilum</taxon>
    </lineage>
</organism>
<dbReference type="NCBIfam" id="NF001381">
    <property type="entry name" value="PRK00279.1-3"/>
    <property type="match status" value="1"/>
</dbReference>
<feature type="binding site" evidence="5">
    <location>
        <begin position="11"/>
        <end position="16"/>
    </location>
    <ligand>
        <name>ATP</name>
        <dbReference type="ChEBI" id="CHEBI:30616"/>
    </ligand>
</feature>
<dbReference type="NCBIfam" id="NF011100">
    <property type="entry name" value="PRK14527.1"/>
    <property type="match status" value="1"/>
</dbReference>
<dbReference type="PANTHER" id="PTHR23359">
    <property type="entry name" value="NUCLEOTIDE KINASE"/>
    <property type="match status" value="1"/>
</dbReference>
<dbReference type="NCBIfam" id="NF011104">
    <property type="entry name" value="PRK14531.1"/>
    <property type="match status" value="1"/>
</dbReference>
<comment type="pathway">
    <text evidence="5">Purine metabolism; AMP biosynthesis via salvage pathway; AMP from ADP: step 1/1.</text>
</comment>
<dbReference type="InterPro" id="IPR033690">
    <property type="entry name" value="Adenylat_kinase_CS"/>
</dbReference>
<evidence type="ECO:0000256" key="1">
    <source>
        <dbReference type="ARBA" id="ARBA00022679"/>
    </source>
</evidence>
<comment type="subunit">
    <text evidence="5 7">Monomer.</text>
</comment>
<comment type="function">
    <text evidence="5">Catalyzes the reversible transfer of the terminal phosphate group between ATP and AMP. Plays an important role in cellular energy homeostasis and in adenine nucleotide metabolism.</text>
</comment>
<comment type="domain">
    <text evidence="5">Consists of three domains, a large central CORE domain and two small peripheral domains, NMPbind and LID, which undergo movements during catalysis. The LID domain closes over the site of phosphoryl transfer upon ATP binding. Assembling and dissambling the active center during each catalytic cycle provides an effective means to prevent ATP hydrolysis.</text>
</comment>
<comment type="subcellular location">
    <subcellularLocation>
        <location evidence="5 7">Cytoplasm</location>
    </subcellularLocation>
</comment>
<feature type="binding site" evidence="5">
    <location>
        <position position="146"/>
    </location>
    <ligand>
        <name>AMP</name>
        <dbReference type="ChEBI" id="CHEBI:456215"/>
    </ligand>
</feature>
<evidence type="ECO:0000256" key="3">
    <source>
        <dbReference type="ARBA" id="ARBA00022741"/>
    </source>
</evidence>
<protein>
    <recommendedName>
        <fullName evidence="5 7">Adenylate kinase</fullName>
        <shortName evidence="5">AK</shortName>
        <ecNumber evidence="5 7">2.7.4.3</ecNumber>
    </recommendedName>
    <alternativeName>
        <fullName evidence="5">ATP-AMP transphosphorylase</fullName>
    </alternativeName>
    <alternativeName>
        <fullName evidence="5">ATP:AMP phosphotransferase</fullName>
    </alternativeName>
    <alternativeName>
        <fullName evidence="5">Adenylate monophosphate kinase</fullName>
    </alternativeName>
</protein>
<keyword evidence="3 5" id="KW-0547">Nucleotide-binding</keyword>
<keyword evidence="5 7" id="KW-0067">ATP-binding</keyword>
<dbReference type="CDD" id="cd01428">
    <property type="entry name" value="ADK"/>
    <property type="match status" value="1"/>
</dbReference>
<dbReference type="GO" id="GO:0044209">
    <property type="term" value="P:AMP salvage"/>
    <property type="evidence" value="ECO:0007669"/>
    <property type="project" value="UniProtKB-UniRule"/>
</dbReference>
<dbReference type="InterPro" id="IPR000850">
    <property type="entry name" value="Adenylat/UMP-CMP_kin"/>
</dbReference>
<feature type="binding site" evidence="5">
    <location>
        <position position="128"/>
    </location>
    <ligand>
        <name>ATP</name>
        <dbReference type="ChEBI" id="CHEBI:30616"/>
    </ligand>
</feature>
<feature type="binding site" evidence="5">
    <location>
        <position position="134"/>
    </location>
    <ligand>
        <name>AMP</name>
        <dbReference type="ChEBI" id="CHEBI:456215"/>
    </ligand>
</feature>
<dbReference type="GO" id="GO:0005524">
    <property type="term" value="F:ATP binding"/>
    <property type="evidence" value="ECO:0007669"/>
    <property type="project" value="UniProtKB-UniRule"/>
</dbReference>
<evidence type="ECO:0000313" key="9">
    <source>
        <dbReference type="Proteomes" id="UP000500961"/>
    </source>
</evidence>
<evidence type="ECO:0000256" key="2">
    <source>
        <dbReference type="ARBA" id="ARBA00022727"/>
    </source>
</evidence>
<comment type="similarity">
    <text evidence="5 6">Belongs to the adenylate kinase family.</text>
</comment>
<reference evidence="8 9" key="1">
    <citation type="submission" date="2019-07" db="EMBL/GenBank/DDBJ databases">
        <title>Thalassofilum flectens gen. nov., sp. nov., a novel moderate thermophilic anaerobe from a shallow sea hot spring in Kunashir Island (Russia), representing a new family in the order Bacteroidales, and proposal of Thalassofilacea fam. nov.</title>
        <authorList>
            <person name="Kochetkova T.V."/>
            <person name="Podosokorskaya O.A."/>
            <person name="Novikov A."/>
            <person name="Elcheninov A.G."/>
            <person name="Toshchakov S.V."/>
            <person name="Kublanov I.V."/>
        </authorList>
    </citation>
    <scope>NUCLEOTIDE SEQUENCE [LARGE SCALE GENOMIC DNA]</scope>
    <source>
        <strain evidence="8 9">38-H</strain>
    </source>
</reference>
<dbReference type="EMBL" id="CP041345">
    <property type="protein sequence ID" value="QKG80971.1"/>
    <property type="molecule type" value="Genomic_DNA"/>
</dbReference>
<sequence length="191" mass="21603">MLNIVLFGPPGAGKGTQSQKIIEKYKLQHLATGDMLRAAIREQSPIGKEAQKYIDKGQLVPDEMVINLIAKELENHHDVPGFVFDGFPRTTVQAKKLDEMLEAKNAPIKMMLALEVEYDELIARLLNRGKMSDRTDDQDESIIRGRLDIYNKTTLPVMDYYKAQGKYRGVNGMGTIDEIFGRICEVIDNEM</sequence>
<dbReference type="NCBIfam" id="NF011105">
    <property type="entry name" value="PRK14532.1"/>
    <property type="match status" value="1"/>
</dbReference>
<dbReference type="EC" id="2.7.4.3" evidence="5 7"/>
<dbReference type="GO" id="GO:0005737">
    <property type="term" value="C:cytoplasm"/>
    <property type="evidence" value="ECO:0007669"/>
    <property type="project" value="UniProtKB-SubCell"/>
</dbReference>
<keyword evidence="5" id="KW-0963">Cytoplasm</keyword>
<dbReference type="KEGG" id="ttz:FHG85_12100"/>
<dbReference type="PRINTS" id="PR00094">
    <property type="entry name" value="ADENYLTKNASE"/>
</dbReference>
<dbReference type="GO" id="GO:0004017">
    <property type="term" value="F:AMP kinase activity"/>
    <property type="evidence" value="ECO:0007669"/>
    <property type="project" value="UniProtKB-UniRule"/>
</dbReference>
<feature type="binding site" evidence="5">
    <location>
        <position position="93"/>
    </location>
    <ligand>
        <name>AMP</name>
        <dbReference type="ChEBI" id="CHEBI:456215"/>
    </ligand>
</feature>
<evidence type="ECO:0000256" key="7">
    <source>
        <dbReference type="RuleBase" id="RU003331"/>
    </source>
</evidence>
<feature type="binding site" evidence="5">
    <location>
        <position position="37"/>
    </location>
    <ligand>
        <name>AMP</name>
        <dbReference type="ChEBI" id="CHEBI:456215"/>
    </ligand>
</feature>
<dbReference type="Proteomes" id="UP000500961">
    <property type="component" value="Chromosome"/>
</dbReference>
<accession>A0A7D3XXF9</accession>
<evidence type="ECO:0000256" key="4">
    <source>
        <dbReference type="ARBA" id="ARBA00022777"/>
    </source>
</evidence>